<dbReference type="RefSeq" id="WP_268879634.1">
    <property type="nucleotide sequence ID" value="NZ_CP114029.1"/>
</dbReference>
<evidence type="ECO:0000313" key="2">
    <source>
        <dbReference type="Proteomes" id="UP001164020"/>
    </source>
</evidence>
<reference evidence="1" key="1">
    <citation type="submission" date="2022-12" db="EMBL/GenBank/DDBJ databases">
        <title>Jiella pelagia sp. nov., isolated from phosphonate enriched culture of Northwest Pacific surface seawater.</title>
        <authorList>
            <person name="Shin D.Y."/>
            <person name="Hwang C.Y."/>
        </authorList>
    </citation>
    <scope>NUCLEOTIDE SEQUENCE</scope>
    <source>
        <strain evidence="1">HL-NP1</strain>
    </source>
</reference>
<dbReference type="EMBL" id="CP114029">
    <property type="protein sequence ID" value="WAP67183.1"/>
    <property type="molecule type" value="Genomic_DNA"/>
</dbReference>
<accession>A0ABY7BXF2</accession>
<sequence length="58" mass="6388">MVSLLFAGITLSSFDKEVMPELLTQGLQTPEGGRLLIGMLAGFIPVWWPTSNRNTRPV</sequence>
<proteinExistence type="predicted"/>
<evidence type="ECO:0000313" key="1">
    <source>
        <dbReference type="EMBL" id="WAP67183.1"/>
    </source>
</evidence>
<gene>
    <name evidence="1" type="ORF">OH818_16495</name>
</gene>
<name>A0ABY7BXF2_9HYPH</name>
<dbReference type="Proteomes" id="UP001164020">
    <property type="component" value="Chromosome"/>
</dbReference>
<organism evidence="1 2">
    <name type="scientific">Jiella pelagia</name>
    <dbReference type="NCBI Taxonomy" id="2986949"/>
    <lineage>
        <taxon>Bacteria</taxon>
        <taxon>Pseudomonadati</taxon>
        <taxon>Pseudomonadota</taxon>
        <taxon>Alphaproteobacteria</taxon>
        <taxon>Hyphomicrobiales</taxon>
        <taxon>Aurantimonadaceae</taxon>
        <taxon>Jiella</taxon>
    </lineage>
</organism>
<protein>
    <submittedName>
        <fullName evidence="1">Uncharacterized protein</fullName>
    </submittedName>
</protein>
<keyword evidence="2" id="KW-1185">Reference proteome</keyword>